<reference evidence="1" key="2">
    <citation type="submission" date="2021-09" db="EMBL/GenBank/DDBJ databases">
        <authorList>
            <person name="Jia N."/>
            <person name="Wang J."/>
            <person name="Shi W."/>
            <person name="Du L."/>
            <person name="Sun Y."/>
            <person name="Zhan W."/>
            <person name="Jiang J."/>
            <person name="Wang Q."/>
            <person name="Zhang B."/>
            <person name="Ji P."/>
            <person name="Sakyi L.B."/>
            <person name="Cui X."/>
            <person name="Yuan T."/>
            <person name="Jiang B."/>
            <person name="Yang W."/>
            <person name="Lam T.T.-Y."/>
            <person name="Chang Q."/>
            <person name="Ding S."/>
            <person name="Wang X."/>
            <person name="Zhu J."/>
            <person name="Ruan X."/>
            <person name="Zhao L."/>
            <person name="Wei J."/>
            <person name="Que T."/>
            <person name="Du C."/>
            <person name="Cheng J."/>
            <person name="Dai P."/>
            <person name="Han X."/>
            <person name="Huang E."/>
            <person name="Gao Y."/>
            <person name="Liu J."/>
            <person name="Shao H."/>
            <person name="Ye R."/>
            <person name="Li L."/>
            <person name="Wei W."/>
            <person name="Wang X."/>
            <person name="Wang C."/>
            <person name="Huo Q."/>
            <person name="Li W."/>
            <person name="Guo W."/>
            <person name="Chen H."/>
            <person name="Chen S."/>
            <person name="Zhou L."/>
            <person name="Zhou L."/>
            <person name="Ni X."/>
            <person name="Tian J."/>
            <person name="Zhou Y."/>
            <person name="Sheng Y."/>
            <person name="Liu T."/>
            <person name="Pan Y."/>
            <person name="Xia L."/>
            <person name="Li J."/>
            <person name="Zhao F."/>
            <person name="Cao W."/>
        </authorList>
    </citation>
    <scope>NUCLEOTIDE SEQUENCE</scope>
    <source>
        <strain evidence="1">Rsan-2018</strain>
        <tissue evidence="1">Larvae</tissue>
    </source>
</reference>
<sequence>MTSLEELKAYWLCKAVDIGLIGSVVASNKSLRSLEVQCRHCCDLWAHQSDSPPHEVSVMEPWVLGLKTNRTLERLTIDLSLYTAYECCLLIDAIAVNVSIVTVTVRNIADSGCIQAVYARIRDRKMQHRVVVEDHHVGLNDVKELPLFPEASVVTLSSWHFEQPTALCTAIQGLAACIHITALRLRFTYYDRDLYTPAAKYIAATVTLRDIELFCGACCPDWFTISLLVARLPDFGLPLEAEMATLHDVTRRNCRLVDLASRFMIGDDRDSSTKSALSLVSQHPKLLEAVAQKKGVSQTEVMSMIEESRPLPPFSDVRSCS</sequence>
<dbReference type="Proteomes" id="UP000821837">
    <property type="component" value="Chromosome 11"/>
</dbReference>
<comment type="caution">
    <text evidence="1">The sequence shown here is derived from an EMBL/GenBank/DDBJ whole genome shotgun (WGS) entry which is preliminary data.</text>
</comment>
<proteinExistence type="predicted"/>
<evidence type="ECO:0000313" key="2">
    <source>
        <dbReference type="Proteomes" id="UP000821837"/>
    </source>
</evidence>
<reference evidence="1" key="1">
    <citation type="journal article" date="2020" name="Cell">
        <title>Large-Scale Comparative Analyses of Tick Genomes Elucidate Their Genetic Diversity and Vector Capacities.</title>
        <authorList>
            <consortium name="Tick Genome and Microbiome Consortium (TIGMIC)"/>
            <person name="Jia N."/>
            <person name="Wang J."/>
            <person name="Shi W."/>
            <person name="Du L."/>
            <person name="Sun Y."/>
            <person name="Zhan W."/>
            <person name="Jiang J.F."/>
            <person name="Wang Q."/>
            <person name="Zhang B."/>
            <person name="Ji P."/>
            <person name="Bell-Sakyi L."/>
            <person name="Cui X.M."/>
            <person name="Yuan T.T."/>
            <person name="Jiang B.G."/>
            <person name="Yang W.F."/>
            <person name="Lam T.T."/>
            <person name="Chang Q.C."/>
            <person name="Ding S.J."/>
            <person name="Wang X.J."/>
            <person name="Zhu J.G."/>
            <person name="Ruan X.D."/>
            <person name="Zhao L."/>
            <person name="Wei J.T."/>
            <person name="Ye R.Z."/>
            <person name="Que T.C."/>
            <person name="Du C.H."/>
            <person name="Zhou Y.H."/>
            <person name="Cheng J.X."/>
            <person name="Dai P.F."/>
            <person name="Guo W.B."/>
            <person name="Han X.H."/>
            <person name="Huang E.J."/>
            <person name="Li L.F."/>
            <person name="Wei W."/>
            <person name="Gao Y.C."/>
            <person name="Liu J.Z."/>
            <person name="Shao H.Z."/>
            <person name="Wang X."/>
            <person name="Wang C.C."/>
            <person name="Yang T.C."/>
            <person name="Huo Q.B."/>
            <person name="Li W."/>
            <person name="Chen H.Y."/>
            <person name="Chen S.E."/>
            <person name="Zhou L.G."/>
            <person name="Ni X.B."/>
            <person name="Tian J.H."/>
            <person name="Sheng Y."/>
            <person name="Liu T."/>
            <person name="Pan Y.S."/>
            <person name="Xia L.Y."/>
            <person name="Li J."/>
            <person name="Zhao F."/>
            <person name="Cao W.C."/>
        </authorList>
    </citation>
    <scope>NUCLEOTIDE SEQUENCE</scope>
    <source>
        <strain evidence="1">Rsan-2018</strain>
    </source>
</reference>
<keyword evidence="2" id="KW-1185">Reference proteome</keyword>
<organism evidence="1 2">
    <name type="scientific">Rhipicephalus sanguineus</name>
    <name type="common">Brown dog tick</name>
    <name type="synonym">Ixodes sanguineus</name>
    <dbReference type="NCBI Taxonomy" id="34632"/>
    <lineage>
        <taxon>Eukaryota</taxon>
        <taxon>Metazoa</taxon>
        <taxon>Ecdysozoa</taxon>
        <taxon>Arthropoda</taxon>
        <taxon>Chelicerata</taxon>
        <taxon>Arachnida</taxon>
        <taxon>Acari</taxon>
        <taxon>Parasitiformes</taxon>
        <taxon>Ixodida</taxon>
        <taxon>Ixodoidea</taxon>
        <taxon>Ixodidae</taxon>
        <taxon>Rhipicephalinae</taxon>
        <taxon>Rhipicephalus</taxon>
        <taxon>Rhipicephalus</taxon>
    </lineage>
</organism>
<protein>
    <submittedName>
        <fullName evidence="1">Uncharacterized protein</fullName>
    </submittedName>
</protein>
<accession>A0A9D4QC23</accession>
<evidence type="ECO:0000313" key="1">
    <source>
        <dbReference type="EMBL" id="KAH7973084.1"/>
    </source>
</evidence>
<gene>
    <name evidence="1" type="ORF">HPB52_021095</name>
</gene>
<name>A0A9D4QC23_RHISA</name>
<dbReference type="AlphaFoldDB" id="A0A9D4QC23"/>
<dbReference type="EMBL" id="JABSTV010001247">
    <property type="protein sequence ID" value="KAH7973084.1"/>
    <property type="molecule type" value="Genomic_DNA"/>
</dbReference>